<feature type="region of interest" description="Disordered" evidence="6">
    <location>
        <begin position="122"/>
        <end position="151"/>
    </location>
</feature>
<feature type="compositionally biased region" description="Low complexity" evidence="6">
    <location>
        <begin position="1020"/>
        <end position="1066"/>
    </location>
</feature>
<feature type="compositionally biased region" description="Polar residues" evidence="6">
    <location>
        <begin position="1258"/>
        <end position="1275"/>
    </location>
</feature>
<dbReference type="Pfam" id="PF13913">
    <property type="entry name" value="zf-C2HC_2"/>
    <property type="match status" value="2"/>
</dbReference>
<dbReference type="PANTHER" id="PTHR13555:SF5">
    <property type="entry name" value="ZINC-FINGER OF A C2HC-TYPE"/>
    <property type="match status" value="1"/>
</dbReference>
<feature type="region of interest" description="Disordered" evidence="6">
    <location>
        <begin position="1252"/>
        <end position="1311"/>
    </location>
</feature>
<feature type="compositionally biased region" description="Low complexity" evidence="6">
    <location>
        <begin position="310"/>
        <end position="342"/>
    </location>
</feature>
<evidence type="ECO:0000256" key="5">
    <source>
        <dbReference type="PROSITE-ProRule" id="PRU01371"/>
    </source>
</evidence>
<feature type="compositionally biased region" description="Polar residues" evidence="6">
    <location>
        <begin position="1140"/>
        <end position="1157"/>
    </location>
</feature>
<feature type="compositionally biased region" description="Polar residues" evidence="6">
    <location>
        <begin position="962"/>
        <end position="1003"/>
    </location>
</feature>
<feature type="compositionally biased region" description="Low complexity" evidence="6">
    <location>
        <begin position="446"/>
        <end position="457"/>
    </location>
</feature>
<feature type="region of interest" description="Disordered" evidence="6">
    <location>
        <begin position="279"/>
        <end position="342"/>
    </location>
</feature>
<name>A0A182PK86_9DIPT</name>
<evidence type="ECO:0000256" key="4">
    <source>
        <dbReference type="ARBA" id="ARBA00022833"/>
    </source>
</evidence>
<organism evidence="8 9">
    <name type="scientific">Anopheles epiroticus</name>
    <dbReference type="NCBI Taxonomy" id="199890"/>
    <lineage>
        <taxon>Eukaryota</taxon>
        <taxon>Metazoa</taxon>
        <taxon>Ecdysozoa</taxon>
        <taxon>Arthropoda</taxon>
        <taxon>Hexapoda</taxon>
        <taxon>Insecta</taxon>
        <taxon>Pterygota</taxon>
        <taxon>Neoptera</taxon>
        <taxon>Endopterygota</taxon>
        <taxon>Diptera</taxon>
        <taxon>Nematocera</taxon>
        <taxon>Culicoidea</taxon>
        <taxon>Culicidae</taxon>
        <taxon>Anophelinae</taxon>
        <taxon>Anopheles</taxon>
    </lineage>
</organism>
<evidence type="ECO:0000313" key="8">
    <source>
        <dbReference type="EnsemblMetazoa" id="AEPI007352-PA"/>
    </source>
</evidence>
<dbReference type="Proteomes" id="UP000075885">
    <property type="component" value="Unassembled WGS sequence"/>
</dbReference>
<dbReference type="VEuPathDB" id="VectorBase:AEPI007352"/>
<accession>A0A182PK86</accession>
<dbReference type="EnsemblMetazoa" id="AEPI007352-RA">
    <property type="protein sequence ID" value="AEPI007352-PA"/>
    <property type="gene ID" value="AEPI007352"/>
</dbReference>
<evidence type="ECO:0000256" key="3">
    <source>
        <dbReference type="ARBA" id="ARBA00022771"/>
    </source>
</evidence>
<keyword evidence="2" id="KW-0677">Repeat</keyword>
<evidence type="ECO:0000256" key="1">
    <source>
        <dbReference type="ARBA" id="ARBA00022723"/>
    </source>
</evidence>
<feature type="compositionally biased region" description="Low complexity" evidence="6">
    <location>
        <begin position="609"/>
        <end position="619"/>
    </location>
</feature>
<reference evidence="9" key="1">
    <citation type="submission" date="2013-03" db="EMBL/GenBank/DDBJ databases">
        <title>The Genome Sequence of Anopheles epiroticus epiroticus2.</title>
        <authorList>
            <consortium name="The Broad Institute Genomics Platform"/>
            <person name="Neafsey D.E."/>
            <person name="Howell P."/>
            <person name="Walker B."/>
            <person name="Young S.K."/>
            <person name="Zeng Q."/>
            <person name="Gargeya S."/>
            <person name="Fitzgerald M."/>
            <person name="Haas B."/>
            <person name="Abouelleil A."/>
            <person name="Allen A.W."/>
            <person name="Alvarado L."/>
            <person name="Arachchi H.M."/>
            <person name="Berlin A.M."/>
            <person name="Chapman S.B."/>
            <person name="Gainer-Dewar J."/>
            <person name="Goldberg J."/>
            <person name="Griggs A."/>
            <person name="Gujja S."/>
            <person name="Hansen M."/>
            <person name="Howarth C."/>
            <person name="Imamovic A."/>
            <person name="Ireland A."/>
            <person name="Larimer J."/>
            <person name="McCowan C."/>
            <person name="Murphy C."/>
            <person name="Pearson M."/>
            <person name="Poon T.W."/>
            <person name="Priest M."/>
            <person name="Roberts A."/>
            <person name="Saif S."/>
            <person name="Shea T."/>
            <person name="Sisk P."/>
            <person name="Sykes S."/>
            <person name="Wortman J."/>
            <person name="Nusbaum C."/>
            <person name="Birren B."/>
        </authorList>
    </citation>
    <scope>NUCLEOTIDE SEQUENCE [LARGE SCALE GENOMIC DNA]</scope>
    <source>
        <strain evidence="9">Epiroticus2</strain>
    </source>
</reference>
<feature type="compositionally biased region" description="Basic and acidic residues" evidence="6">
    <location>
        <begin position="805"/>
        <end position="814"/>
    </location>
</feature>
<dbReference type="PANTHER" id="PTHR13555">
    <property type="entry name" value="C2H2 ZINC FINGER CGI-62-RELATED"/>
    <property type="match status" value="1"/>
</dbReference>
<evidence type="ECO:0000256" key="2">
    <source>
        <dbReference type="ARBA" id="ARBA00022737"/>
    </source>
</evidence>
<evidence type="ECO:0000313" key="9">
    <source>
        <dbReference type="Proteomes" id="UP000075885"/>
    </source>
</evidence>
<feature type="compositionally biased region" description="Polar residues" evidence="6">
    <location>
        <begin position="757"/>
        <end position="767"/>
    </location>
</feature>
<reference evidence="8" key="2">
    <citation type="submission" date="2020-05" db="UniProtKB">
        <authorList>
            <consortium name="EnsemblMetazoa"/>
        </authorList>
    </citation>
    <scope>IDENTIFICATION</scope>
    <source>
        <strain evidence="8">Epiroticus2</strain>
    </source>
</reference>
<feature type="compositionally biased region" description="Basic and acidic residues" evidence="6">
    <location>
        <begin position="821"/>
        <end position="836"/>
    </location>
</feature>
<feature type="compositionally biased region" description="Low complexity" evidence="6">
    <location>
        <begin position="1113"/>
        <end position="1131"/>
    </location>
</feature>
<evidence type="ECO:0000259" key="7">
    <source>
        <dbReference type="PROSITE" id="PS52027"/>
    </source>
</evidence>
<feature type="compositionally biased region" description="Polar residues" evidence="6">
    <location>
        <begin position="470"/>
        <end position="480"/>
    </location>
</feature>
<proteinExistence type="predicted"/>
<feature type="compositionally biased region" description="Basic and acidic residues" evidence="6">
    <location>
        <begin position="282"/>
        <end position="291"/>
    </location>
</feature>
<feature type="region of interest" description="Disordered" evidence="6">
    <location>
        <begin position="787"/>
        <end position="918"/>
    </location>
</feature>
<keyword evidence="3 5" id="KW-0863">Zinc-finger</keyword>
<dbReference type="STRING" id="199890.A0A182PK86"/>
<feature type="region of interest" description="Disordered" evidence="6">
    <location>
        <begin position="443"/>
        <end position="484"/>
    </location>
</feature>
<keyword evidence="9" id="KW-1185">Reference proteome</keyword>
<feature type="region of interest" description="Disordered" evidence="6">
    <location>
        <begin position="750"/>
        <end position="771"/>
    </location>
</feature>
<feature type="compositionally biased region" description="Low complexity" evidence="6">
    <location>
        <begin position="127"/>
        <end position="144"/>
    </location>
</feature>
<feature type="compositionally biased region" description="Polar residues" evidence="6">
    <location>
        <begin position="838"/>
        <end position="848"/>
    </location>
</feature>
<feature type="compositionally biased region" description="Polar residues" evidence="6">
    <location>
        <begin position="296"/>
        <end position="309"/>
    </location>
</feature>
<feature type="domain" description="C2HC/C3H-type" evidence="7">
    <location>
        <begin position="40"/>
        <end position="69"/>
    </location>
</feature>
<evidence type="ECO:0000256" key="6">
    <source>
        <dbReference type="SAM" id="MobiDB-lite"/>
    </source>
</evidence>
<dbReference type="PROSITE" id="PS52027">
    <property type="entry name" value="ZF_C2HC_C3H"/>
    <property type="match status" value="1"/>
</dbReference>
<feature type="compositionally biased region" description="Low complexity" evidence="6">
    <location>
        <begin position="890"/>
        <end position="907"/>
    </location>
</feature>
<feature type="region of interest" description="Disordered" evidence="6">
    <location>
        <begin position="602"/>
        <end position="669"/>
    </location>
</feature>
<dbReference type="InterPro" id="IPR026319">
    <property type="entry name" value="ZC2HC1A/B-like"/>
</dbReference>
<feature type="region of interest" description="Disordered" evidence="6">
    <location>
        <begin position="962"/>
        <end position="1204"/>
    </location>
</feature>
<protein>
    <recommendedName>
        <fullName evidence="7">C2HC/C3H-type domain-containing protein</fullName>
    </recommendedName>
</protein>
<dbReference type="GO" id="GO:0008270">
    <property type="term" value="F:zinc ion binding"/>
    <property type="evidence" value="ECO:0007669"/>
    <property type="project" value="UniProtKB-KW"/>
</dbReference>
<feature type="compositionally biased region" description="Polar residues" evidence="6">
    <location>
        <begin position="1163"/>
        <end position="1196"/>
    </location>
</feature>
<keyword evidence="1" id="KW-0479">Metal-binding</keyword>
<sequence>NNLNEKQQYTEGEKEEPVYIEECKSYETFDPSYEPPPNLELRPCPICLRKFAPASLLKHTGICERVQTKKRKPFDSSRQRREGTELASYLPKNFGLPQKTVSSSNEAIPVRKLSLSKTPTFERKEFSPTTMSTSMPSAASTPKPALKRSMSQQNEPCPYCERCFGMKAYDRHVEWCREKAILNRNVNNNQSISAAKERLQARIQYKAPQIRSKRALNREKYSGSLSCSGSTNSLAELDLHIPRHNSMSSSVSSDKKFHLSPHSLQQSSLGIGMSIAKNSKTTKREEADKVTKRTKTFTLSSERLPNDTTNNNNNNSLNNKNNSYCNHNSNNNINNNHNNNNNNSFNNRNEVGCRTQLKNLLNRTALENNSVAQKQPKLRTAEQKVEKFEIIGHNHSERMAAHRPVITQTVQYTSNSGYSPDRYDPFLSARRQLEELFSPTTSLIHTSSPTRTTSTSRLNQMSPTGGGTVNDKSTNGNTTKNAHHNSNFRRAYSLRMPRKVSRPMYVEKAKSNIQKGITDDGPVSPNFLKSSEYDELPIKSTFNALQMVESKPKLRDSSTVRKNLKLEIKDPNNPNGGEIPLSKTDSLAVFLKYENELALSEKDMKDKSNSLSKRTSSLSAEASQQKKQDLLSVVHPPVKAPETITNEEEPQKQKRNVQAVEDESPKKQSQKLVPIKLEPINITYNNGNASEEATNIKPMVISLDAIIGKPNIKKPKEPQIDSDNRADNSYIDPKLINKCDNLPINLAMPSTKDVDGSCSSRNSSTIGHMSAEGNKVALKTVELKVEKPVAHSPAPKALTNLAPKPPERKLDHRISQNSTNGDKRPQLSRQDREDSGYRTGQESGQSDGMEQPKKSSQLPSPSKNDDDRAPTIPAVKPTYNNLNRLISPPSSTQSSATNRLSSSNSTAPSTPGSRDRPTISSALEQFDVDEFMQSLEDLHRQSPVCATKEYKHSLFAHSKSFVTSRSVVSGQTDSNSKRSNSLDSGHGHSVTTTIHYGRNNESSGVPRMDVCARNGSGTASNNNSSNSSSSFSSPSHYSNSINSNPYYPSSTINNNNSHNHSTITSNANDPAKYAEIVHPLGQQKNCTRNSPAIIPRRRMSEDATGITLPAVPQSPSSNSGGSGTLSSLQNLPNIHKATATEGSMNENNKNMQQSAKQQHPYYSASSPVNGRKNSYSNTSYHANHAGTTGSTPTSAHLTGYMHEPRYPTESFDHLERDLLKSVQELNRMCGSSSSVCSIDSEELYSVEDYPLNKRSSERSQASADSAYRSLSTQSPPDYAPPVPIRQVRPSSRSSTTSQSQPAQSTSALDSPFNSLSLHTSLPPITAAIIKGHKMEANPIKDSPDGGPNLIMNPMSKFCHECGARFMISSAKFCMSCGVRRIMLE</sequence>
<feature type="compositionally biased region" description="Low complexity" evidence="6">
    <location>
        <begin position="1288"/>
        <end position="1307"/>
    </location>
</feature>
<dbReference type="InterPro" id="IPR049899">
    <property type="entry name" value="Znf_C2HC_C3H"/>
</dbReference>
<keyword evidence="4" id="KW-0862">Zinc</keyword>
<feature type="compositionally biased region" description="Polar residues" evidence="6">
    <location>
        <begin position="908"/>
        <end position="918"/>
    </location>
</feature>